<dbReference type="InterPro" id="IPR004013">
    <property type="entry name" value="PHP_dom"/>
</dbReference>
<gene>
    <name evidence="2" type="ORF">FOZ74_10860</name>
</gene>
<dbReference type="GO" id="GO:0004534">
    <property type="term" value="F:5'-3' RNA exonuclease activity"/>
    <property type="evidence" value="ECO:0007669"/>
    <property type="project" value="TreeGrafter"/>
</dbReference>
<feature type="domain" description="Polymerase/histidinol phosphatase N-terminal" evidence="1">
    <location>
        <begin position="7"/>
        <end position="72"/>
    </location>
</feature>
<protein>
    <submittedName>
        <fullName evidence="2">PHP domain-containing protein</fullName>
    </submittedName>
</protein>
<dbReference type="PANTHER" id="PTHR42924">
    <property type="entry name" value="EXONUCLEASE"/>
    <property type="match status" value="1"/>
</dbReference>
<dbReference type="InterPro" id="IPR016195">
    <property type="entry name" value="Pol/histidinol_Pase-like"/>
</dbReference>
<dbReference type="AlphaFoldDB" id="A0A5B8RXX9"/>
<dbReference type="NCBIfam" id="NF041577">
    <property type="entry name" value="nside_bi_sphtase"/>
    <property type="match status" value="1"/>
</dbReference>
<dbReference type="Pfam" id="PF02811">
    <property type="entry name" value="PHP"/>
    <property type="match status" value="1"/>
</dbReference>
<dbReference type="EMBL" id="CP042344">
    <property type="protein sequence ID" value="QEA13492.1"/>
    <property type="molecule type" value="Genomic_DNA"/>
</dbReference>
<dbReference type="GO" id="GO:0035312">
    <property type="term" value="F:5'-3' DNA exonuclease activity"/>
    <property type="evidence" value="ECO:0007669"/>
    <property type="project" value="TreeGrafter"/>
</dbReference>
<organism evidence="2 3">
    <name type="scientific">Comamonas flocculans</name>
    <dbReference type="NCBI Taxonomy" id="2597701"/>
    <lineage>
        <taxon>Bacteria</taxon>
        <taxon>Pseudomonadati</taxon>
        <taxon>Pseudomonadota</taxon>
        <taxon>Betaproteobacteria</taxon>
        <taxon>Burkholderiales</taxon>
        <taxon>Comamonadaceae</taxon>
        <taxon>Comamonas</taxon>
    </lineage>
</organism>
<dbReference type="RefSeq" id="WP_146913084.1">
    <property type="nucleotide sequence ID" value="NZ_CP042344.1"/>
</dbReference>
<dbReference type="KEGG" id="cof:FOZ74_10860"/>
<evidence type="ECO:0000259" key="1">
    <source>
        <dbReference type="SMART" id="SM00481"/>
    </source>
</evidence>
<accession>A0A5B8RXX9</accession>
<dbReference type="OrthoDB" id="9804333at2"/>
<dbReference type="InterPro" id="IPR052018">
    <property type="entry name" value="PHP_domain"/>
</dbReference>
<reference evidence="2 3" key="1">
    <citation type="submission" date="2019-07" db="EMBL/GenBank/DDBJ databases">
        <title>Complete genome sequence of Comamonas sp. NLF 7-7 isolated from livestock.</title>
        <authorList>
            <person name="Kim D.H."/>
            <person name="Kim J.G."/>
        </authorList>
    </citation>
    <scope>NUCLEOTIDE SEQUENCE [LARGE SCALE GENOMIC DNA]</scope>
    <source>
        <strain evidence="2 3">NLF 7-7</strain>
    </source>
</reference>
<dbReference type="Gene3D" id="3.20.20.140">
    <property type="entry name" value="Metal-dependent hydrolases"/>
    <property type="match status" value="1"/>
</dbReference>
<dbReference type="Proteomes" id="UP000321199">
    <property type="component" value="Chromosome"/>
</dbReference>
<proteinExistence type="predicted"/>
<dbReference type="CDD" id="cd07438">
    <property type="entry name" value="PHP_HisPPase_AMP"/>
    <property type="match status" value="1"/>
</dbReference>
<sequence length="287" mass="31057">MSCPSRADLHCHSTISDGTLSPEDVAARAHANGVTLWALTDHDEVAGQQRAAAKAAALGMDYLTGVEISVTFADTTVHIVGLGFDPEDAQLMRGLAATRGGRDARGREMAEQLAKAGIPGAYEGAMRYAGNPALLARPHFARYIVERGICTEVSEVFRKYLTEGKPGYVPHRWARLGDAVRWITQAGGMAVVAHPGRYRFTPNEEYALFTEFMAHGGQAVEVVTGSHTRGEYATYARTALEFGLYASTGSDFHSPTESHADLGALPPLPEELTPVWQPLAERIRRAH</sequence>
<dbReference type="Gene3D" id="1.10.150.650">
    <property type="match status" value="1"/>
</dbReference>
<name>A0A5B8RXX9_9BURK</name>
<evidence type="ECO:0000313" key="3">
    <source>
        <dbReference type="Proteomes" id="UP000321199"/>
    </source>
</evidence>
<dbReference type="InterPro" id="IPR003141">
    <property type="entry name" value="Pol/His_phosphatase_N"/>
</dbReference>
<evidence type="ECO:0000313" key="2">
    <source>
        <dbReference type="EMBL" id="QEA13492.1"/>
    </source>
</evidence>
<dbReference type="InterPro" id="IPR049742">
    <property type="entry name" value="35NBP"/>
</dbReference>
<dbReference type="PANTHER" id="PTHR42924:SF3">
    <property type="entry name" value="POLYMERASE_HISTIDINOL PHOSPHATASE N-TERMINAL DOMAIN-CONTAINING PROTEIN"/>
    <property type="match status" value="1"/>
</dbReference>
<dbReference type="SUPFAM" id="SSF89550">
    <property type="entry name" value="PHP domain-like"/>
    <property type="match status" value="1"/>
</dbReference>
<keyword evidence="3" id="KW-1185">Reference proteome</keyword>
<dbReference type="SMART" id="SM00481">
    <property type="entry name" value="POLIIIAc"/>
    <property type="match status" value="1"/>
</dbReference>